<dbReference type="CDD" id="cd00156">
    <property type="entry name" value="REC"/>
    <property type="match status" value="1"/>
</dbReference>
<dbReference type="InterPro" id="IPR011006">
    <property type="entry name" value="CheY-like_superfamily"/>
</dbReference>
<evidence type="ECO:0000256" key="2">
    <source>
        <dbReference type="PROSITE-ProRule" id="PRU00169"/>
    </source>
</evidence>
<protein>
    <recommendedName>
        <fullName evidence="3">Response regulatory domain-containing protein</fullName>
    </recommendedName>
</protein>
<dbReference type="PROSITE" id="PS50110">
    <property type="entry name" value="RESPONSE_REGULATORY"/>
    <property type="match status" value="1"/>
</dbReference>
<dbReference type="PANTHER" id="PTHR44591">
    <property type="entry name" value="STRESS RESPONSE REGULATOR PROTEIN 1"/>
    <property type="match status" value="1"/>
</dbReference>
<evidence type="ECO:0000259" key="3">
    <source>
        <dbReference type="PROSITE" id="PS50110"/>
    </source>
</evidence>
<gene>
    <name evidence="4" type="ORF">A2415_02180</name>
</gene>
<organism evidence="4 5">
    <name type="scientific">candidate division WWE3 bacterium RIFOXYC1_FULL_39_7</name>
    <dbReference type="NCBI Taxonomy" id="1802643"/>
    <lineage>
        <taxon>Bacteria</taxon>
        <taxon>Katanobacteria</taxon>
    </lineage>
</organism>
<feature type="modified residue" description="4-aspartylphosphate" evidence="2">
    <location>
        <position position="59"/>
    </location>
</feature>
<feature type="domain" description="Response regulatory" evidence="3">
    <location>
        <begin position="7"/>
        <end position="126"/>
    </location>
</feature>
<reference evidence="4 5" key="1">
    <citation type="journal article" date="2016" name="Nat. Commun.">
        <title>Thousands of microbial genomes shed light on interconnected biogeochemical processes in an aquifer system.</title>
        <authorList>
            <person name="Anantharaman K."/>
            <person name="Brown C.T."/>
            <person name="Hug L.A."/>
            <person name="Sharon I."/>
            <person name="Castelle C.J."/>
            <person name="Probst A.J."/>
            <person name="Thomas B.C."/>
            <person name="Singh A."/>
            <person name="Wilkins M.J."/>
            <person name="Karaoz U."/>
            <person name="Brodie E.L."/>
            <person name="Williams K.H."/>
            <person name="Hubbard S.S."/>
            <person name="Banfield J.F."/>
        </authorList>
    </citation>
    <scope>NUCLEOTIDE SEQUENCE [LARGE SCALE GENOMIC DNA]</scope>
</reference>
<dbReference type="PANTHER" id="PTHR44591:SF3">
    <property type="entry name" value="RESPONSE REGULATORY DOMAIN-CONTAINING PROTEIN"/>
    <property type="match status" value="1"/>
</dbReference>
<dbReference type="Gene3D" id="3.40.50.2300">
    <property type="match status" value="1"/>
</dbReference>
<dbReference type="SMART" id="SM00448">
    <property type="entry name" value="REC"/>
    <property type="match status" value="1"/>
</dbReference>
<keyword evidence="1 2" id="KW-0597">Phosphoprotein</keyword>
<name>A0A1F4WH35_UNCKA</name>
<dbReference type="AlphaFoldDB" id="A0A1F4WH35"/>
<sequence length="130" mass="14391">MANKKATIMILEDEELLLNAIKKKLEVSGFNPLGFLGAQAAVSYLQNEANELPDAVWLDYHLKDMDGLAFTKILKDTPRLSSIPIVVVSNSANDETVKNILALGVNKYILKAEHRLDDIIGVIENILETE</sequence>
<dbReference type="Pfam" id="PF00072">
    <property type="entry name" value="Response_reg"/>
    <property type="match status" value="1"/>
</dbReference>
<comment type="caution">
    <text evidence="4">The sequence shown here is derived from an EMBL/GenBank/DDBJ whole genome shotgun (WGS) entry which is preliminary data.</text>
</comment>
<dbReference type="InterPro" id="IPR001789">
    <property type="entry name" value="Sig_transdc_resp-reg_receiver"/>
</dbReference>
<dbReference type="GO" id="GO:0000160">
    <property type="term" value="P:phosphorelay signal transduction system"/>
    <property type="evidence" value="ECO:0007669"/>
    <property type="project" value="InterPro"/>
</dbReference>
<dbReference type="Proteomes" id="UP000179113">
    <property type="component" value="Unassembled WGS sequence"/>
</dbReference>
<evidence type="ECO:0000313" key="5">
    <source>
        <dbReference type="Proteomes" id="UP000179113"/>
    </source>
</evidence>
<proteinExistence type="predicted"/>
<evidence type="ECO:0000256" key="1">
    <source>
        <dbReference type="ARBA" id="ARBA00022553"/>
    </source>
</evidence>
<accession>A0A1F4WH35</accession>
<dbReference type="EMBL" id="MEWA01000033">
    <property type="protein sequence ID" value="OGC68737.1"/>
    <property type="molecule type" value="Genomic_DNA"/>
</dbReference>
<dbReference type="InterPro" id="IPR050595">
    <property type="entry name" value="Bact_response_regulator"/>
</dbReference>
<evidence type="ECO:0000313" key="4">
    <source>
        <dbReference type="EMBL" id="OGC68737.1"/>
    </source>
</evidence>
<dbReference type="SUPFAM" id="SSF52172">
    <property type="entry name" value="CheY-like"/>
    <property type="match status" value="1"/>
</dbReference>